<evidence type="ECO:0000313" key="2">
    <source>
        <dbReference type="Proteomes" id="UP000464452"/>
    </source>
</evidence>
<reference evidence="1 2" key="1">
    <citation type="submission" date="2020-02" db="EMBL/GenBank/DDBJ databases">
        <title>Thermophilic hydrogen producing bacteria, Caloranaerobacter azorensis.</title>
        <authorList>
            <person name="Baek K."/>
        </authorList>
    </citation>
    <scope>NUCLEOTIDE SEQUENCE [LARGE SCALE GENOMIC DNA]</scope>
    <source>
        <strain evidence="1 2">T3-1</strain>
    </source>
</reference>
<sequence length="134" mass="15567">MYIRQISLISFEEIIKFQQETKLEMVLSQLDVFKLANNLRKSSNSRGLKGYEPTALIYALIAINRIINNYKSIFKPTNYTMDFGYEFKYIYSDIINRFNGISIITYNFRGSYAPPEGLDKDFNPICSAGLKLVY</sequence>
<dbReference type="AlphaFoldDB" id="A0A6P1YEK9"/>
<dbReference type="Proteomes" id="UP000464452">
    <property type="component" value="Chromosome"/>
</dbReference>
<gene>
    <name evidence="1" type="ORF">G3A45_07930</name>
</gene>
<organism evidence="1 2">
    <name type="scientific">Caloranaerobacter azorensis</name>
    <dbReference type="NCBI Taxonomy" id="116090"/>
    <lineage>
        <taxon>Bacteria</taxon>
        <taxon>Bacillati</taxon>
        <taxon>Bacillota</taxon>
        <taxon>Tissierellia</taxon>
        <taxon>Tissierellales</taxon>
        <taxon>Thermohalobacteraceae</taxon>
        <taxon>Caloranaerobacter</taxon>
    </lineage>
</organism>
<protein>
    <submittedName>
        <fullName evidence="1">Uncharacterized protein</fullName>
    </submittedName>
</protein>
<proteinExistence type="predicted"/>
<evidence type="ECO:0000313" key="1">
    <source>
        <dbReference type="EMBL" id="QIB27218.1"/>
    </source>
</evidence>
<dbReference type="RefSeq" id="WP_163235083.1">
    <property type="nucleotide sequence ID" value="NZ_CP048617.1"/>
</dbReference>
<dbReference type="EMBL" id="CP048617">
    <property type="protein sequence ID" value="QIB27218.1"/>
    <property type="molecule type" value="Genomic_DNA"/>
</dbReference>
<dbReference type="KEGG" id="cazo:G3A45_07930"/>
<accession>A0A6P1YEK9</accession>
<name>A0A6P1YEK9_9FIRM</name>